<dbReference type="SUPFAM" id="SSF56672">
    <property type="entry name" value="DNA/RNA polymerases"/>
    <property type="match status" value="1"/>
</dbReference>
<evidence type="ECO:0000313" key="1">
    <source>
        <dbReference type="EMBL" id="KAL0341498.1"/>
    </source>
</evidence>
<dbReference type="EMBL" id="JACGWM010000011">
    <property type="protein sequence ID" value="KAL0341498.1"/>
    <property type="molecule type" value="Genomic_DNA"/>
</dbReference>
<comment type="caution">
    <text evidence="1">The sequence shown here is derived from an EMBL/GenBank/DDBJ whole genome shotgun (WGS) entry which is preliminary data.</text>
</comment>
<name>A0AAW2NEU2_9LAMI</name>
<proteinExistence type="predicted"/>
<accession>A0AAW2NEU2</accession>
<gene>
    <name evidence="1" type="ORF">Scaly_1812400</name>
</gene>
<dbReference type="Gene3D" id="3.30.70.270">
    <property type="match status" value="1"/>
</dbReference>
<evidence type="ECO:0008006" key="2">
    <source>
        <dbReference type="Google" id="ProtNLM"/>
    </source>
</evidence>
<organism evidence="1">
    <name type="scientific">Sesamum calycinum</name>
    <dbReference type="NCBI Taxonomy" id="2727403"/>
    <lineage>
        <taxon>Eukaryota</taxon>
        <taxon>Viridiplantae</taxon>
        <taxon>Streptophyta</taxon>
        <taxon>Embryophyta</taxon>
        <taxon>Tracheophyta</taxon>
        <taxon>Spermatophyta</taxon>
        <taxon>Magnoliopsida</taxon>
        <taxon>eudicotyledons</taxon>
        <taxon>Gunneridae</taxon>
        <taxon>Pentapetalae</taxon>
        <taxon>asterids</taxon>
        <taxon>lamiids</taxon>
        <taxon>Lamiales</taxon>
        <taxon>Pedaliaceae</taxon>
        <taxon>Sesamum</taxon>
    </lineage>
</organism>
<sequence length="109" mass="12378">MIPKRGIEANLEKISAIMDIPPPKSIKEVQKLATMLAALNQFILQFVNKSLLFLKVLRGVAKFEWNKTSQETLDELKKYLISPPLLTKPGQEKPSISTWQFQKVLLAQS</sequence>
<dbReference type="InterPro" id="IPR043502">
    <property type="entry name" value="DNA/RNA_pol_sf"/>
</dbReference>
<dbReference type="InterPro" id="IPR043128">
    <property type="entry name" value="Rev_trsase/Diguanyl_cyclase"/>
</dbReference>
<protein>
    <recommendedName>
        <fullName evidence="2">Reverse transcriptase/retrotransposon-derived protein RNase H-like domain-containing protein</fullName>
    </recommendedName>
</protein>
<reference evidence="1" key="1">
    <citation type="submission" date="2020-06" db="EMBL/GenBank/DDBJ databases">
        <authorList>
            <person name="Li T."/>
            <person name="Hu X."/>
            <person name="Zhang T."/>
            <person name="Song X."/>
            <person name="Zhang H."/>
            <person name="Dai N."/>
            <person name="Sheng W."/>
            <person name="Hou X."/>
            <person name="Wei L."/>
        </authorList>
    </citation>
    <scope>NUCLEOTIDE SEQUENCE</scope>
    <source>
        <strain evidence="1">KEN8</strain>
        <tissue evidence="1">Leaf</tissue>
    </source>
</reference>
<dbReference type="AlphaFoldDB" id="A0AAW2NEU2"/>
<reference evidence="1" key="2">
    <citation type="journal article" date="2024" name="Plant">
        <title>Genomic evolution and insights into agronomic trait innovations of Sesamum species.</title>
        <authorList>
            <person name="Miao H."/>
            <person name="Wang L."/>
            <person name="Qu L."/>
            <person name="Liu H."/>
            <person name="Sun Y."/>
            <person name="Le M."/>
            <person name="Wang Q."/>
            <person name="Wei S."/>
            <person name="Zheng Y."/>
            <person name="Lin W."/>
            <person name="Duan Y."/>
            <person name="Cao H."/>
            <person name="Xiong S."/>
            <person name="Wang X."/>
            <person name="Wei L."/>
            <person name="Li C."/>
            <person name="Ma Q."/>
            <person name="Ju M."/>
            <person name="Zhao R."/>
            <person name="Li G."/>
            <person name="Mu C."/>
            <person name="Tian Q."/>
            <person name="Mei H."/>
            <person name="Zhang T."/>
            <person name="Gao T."/>
            <person name="Zhang H."/>
        </authorList>
    </citation>
    <scope>NUCLEOTIDE SEQUENCE</scope>
    <source>
        <strain evidence="1">KEN8</strain>
    </source>
</reference>